<evidence type="ECO:0000259" key="2">
    <source>
        <dbReference type="PROSITE" id="PS50830"/>
    </source>
</evidence>
<feature type="domain" description="TNase-like" evidence="2">
    <location>
        <begin position="26"/>
        <end position="136"/>
    </location>
</feature>
<dbReference type="SUPFAM" id="SSF50199">
    <property type="entry name" value="Staphylococcal nuclease"/>
    <property type="match status" value="1"/>
</dbReference>
<sequence>MRKLLTLFLFASMPAHADTVPDCGLYTYRVEVQRVIDGDTIVANIDLGFDTWLHNEHLRLYGINTPERGQPGYQEAIDVLTSRIQGQPVYICTHKMKRSDAEATGSFGRYLATVYVNGEDINQWLVGQGLAVVFRE</sequence>
<evidence type="ECO:0000313" key="4">
    <source>
        <dbReference type="Proteomes" id="UP000193862"/>
    </source>
</evidence>
<proteinExistence type="predicted"/>
<feature type="signal peptide" evidence="1">
    <location>
        <begin position="1"/>
        <end position="17"/>
    </location>
</feature>
<dbReference type="Gene3D" id="2.40.50.90">
    <property type="match status" value="1"/>
</dbReference>
<organism evidence="3 4">
    <name type="scientific">Aquimixticola soesokkakensis</name>
    <dbReference type="NCBI Taxonomy" id="1519096"/>
    <lineage>
        <taxon>Bacteria</taxon>
        <taxon>Pseudomonadati</taxon>
        <taxon>Pseudomonadota</taxon>
        <taxon>Alphaproteobacteria</taxon>
        <taxon>Rhodobacterales</taxon>
        <taxon>Paracoccaceae</taxon>
        <taxon>Aquimixticola</taxon>
    </lineage>
</organism>
<evidence type="ECO:0000313" key="3">
    <source>
        <dbReference type="EMBL" id="SLN36196.1"/>
    </source>
</evidence>
<dbReference type="AlphaFoldDB" id="A0A1Y5SAD6"/>
<dbReference type="EC" id="3.1.31.1" evidence="3"/>
<name>A0A1Y5SAD6_9RHOB</name>
<gene>
    <name evidence="3" type="primary">nucH</name>
    <name evidence="3" type="ORF">AQS8620_01288</name>
</gene>
<feature type="chain" id="PRO_5012825394" evidence="1">
    <location>
        <begin position="18"/>
        <end position="136"/>
    </location>
</feature>
<evidence type="ECO:0000256" key="1">
    <source>
        <dbReference type="SAM" id="SignalP"/>
    </source>
</evidence>
<protein>
    <submittedName>
        <fullName evidence="3">Thermonuclease</fullName>
        <ecNumber evidence="3">3.1.31.1</ecNumber>
    </submittedName>
</protein>
<dbReference type="PROSITE" id="PS50830">
    <property type="entry name" value="TNASE_3"/>
    <property type="match status" value="1"/>
</dbReference>
<keyword evidence="1" id="KW-0732">Signal</keyword>
<dbReference type="EMBL" id="FWFS01000004">
    <property type="protein sequence ID" value="SLN36196.1"/>
    <property type="molecule type" value="Genomic_DNA"/>
</dbReference>
<dbReference type="InterPro" id="IPR035437">
    <property type="entry name" value="SNase_OB-fold_sf"/>
</dbReference>
<accession>A0A1Y5SAD6</accession>
<reference evidence="3 4" key="1">
    <citation type="submission" date="2017-03" db="EMBL/GenBank/DDBJ databases">
        <authorList>
            <person name="Afonso C.L."/>
            <person name="Miller P.J."/>
            <person name="Scott M.A."/>
            <person name="Spackman E."/>
            <person name="Goraichik I."/>
            <person name="Dimitrov K.M."/>
            <person name="Suarez D.L."/>
            <person name="Swayne D.E."/>
        </authorList>
    </citation>
    <scope>NUCLEOTIDE SEQUENCE [LARGE SCALE GENOMIC DNA]</scope>
    <source>
        <strain evidence="3 4">CECT 8620</strain>
    </source>
</reference>
<keyword evidence="4" id="KW-1185">Reference proteome</keyword>
<dbReference type="GO" id="GO:1990599">
    <property type="term" value="F:3' overhang single-stranded DNA endodeoxyribonuclease activity"/>
    <property type="evidence" value="ECO:0007669"/>
    <property type="project" value="UniProtKB-EC"/>
</dbReference>
<dbReference type="Pfam" id="PF00565">
    <property type="entry name" value="SNase"/>
    <property type="match status" value="1"/>
</dbReference>
<dbReference type="SMART" id="SM00318">
    <property type="entry name" value="SNc"/>
    <property type="match status" value="1"/>
</dbReference>
<keyword evidence="3" id="KW-0378">Hydrolase</keyword>
<dbReference type="InterPro" id="IPR016071">
    <property type="entry name" value="Staphylococal_nuclease_OB-fold"/>
</dbReference>
<dbReference type="Proteomes" id="UP000193862">
    <property type="component" value="Unassembled WGS sequence"/>
</dbReference>